<organism evidence="2">
    <name type="scientific">viral metagenome</name>
    <dbReference type="NCBI Taxonomy" id="1070528"/>
    <lineage>
        <taxon>unclassified sequences</taxon>
        <taxon>metagenomes</taxon>
        <taxon>organismal metagenomes</taxon>
    </lineage>
</organism>
<dbReference type="EMBL" id="MT143008">
    <property type="protein sequence ID" value="QJA91711.1"/>
    <property type="molecule type" value="Genomic_DNA"/>
</dbReference>
<accession>A0A6M3LEX8</accession>
<protein>
    <submittedName>
        <fullName evidence="2">Uncharacterized protein</fullName>
    </submittedName>
</protein>
<dbReference type="AlphaFoldDB" id="A0A6M3LEX8"/>
<name>A0A6M3LEX8_9ZZZZ</name>
<feature type="region of interest" description="Disordered" evidence="1">
    <location>
        <begin position="139"/>
        <end position="161"/>
    </location>
</feature>
<evidence type="ECO:0000313" key="2">
    <source>
        <dbReference type="EMBL" id="QJA91711.1"/>
    </source>
</evidence>
<proteinExistence type="predicted"/>
<reference evidence="2" key="1">
    <citation type="submission" date="2020-03" db="EMBL/GenBank/DDBJ databases">
        <title>The deep terrestrial virosphere.</title>
        <authorList>
            <person name="Holmfeldt K."/>
            <person name="Nilsson E."/>
            <person name="Simone D."/>
            <person name="Lopez-Fernandez M."/>
            <person name="Wu X."/>
            <person name="de Brujin I."/>
            <person name="Lundin D."/>
            <person name="Andersson A."/>
            <person name="Bertilsson S."/>
            <person name="Dopson M."/>
        </authorList>
    </citation>
    <scope>NUCLEOTIDE SEQUENCE</scope>
    <source>
        <strain evidence="2">MM415B03270</strain>
    </source>
</reference>
<gene>
    <name evidence="2" type="ORF">MM415B03270_0002</name>
</gene>
<sequence>MTDKDTGIADEEIDEDLRKMHAEAEKKVAELKEKEKAEFVSVPEKVREKPQTTASVLKPKIRTFDQWFNGENMGKELETLSHRRGQLVGLMTAYTNLDISRGLTEIAKTLKEIPDLIQDVVDSVDAVAKKLDDFSKSYKSEDKKPVSAVRKRGGITADKED</sequence>
<evidence type="ECO:0000256" key="1">
    <source>
        <dbReference type="SAM" id="MobiDB-lite"/>
    </source>
</evidence>